<keyword evidence="3" id="KW-1185">Reference proteome</keyword>
<protein>
    <submittedName>
        <fullName evidence="2">Uncharacterized protein</fullName>
    </submittedName>
</protein>
<dbReference type="EMBL" id="JBJJXI010000022">
    <property type="protein sequence ID" value="KAL3404854.1"/>
    <property type="molecule type" value="Genomic_DNA"/>
</dbReference>
<reference evidence="2 3" key="1">
    <citation type="journal article" date="2024" name="bioRxiv">
        <title>A reference genome for Trichogramma kaykai: A tiny desert-dwelling parasitoid wasp with competing sex-ratio distorters.</title>
        <authorList>
            <person name="Culotta J."/>
            <person name="Lindsey A.R."/>
        </authorList>
    </citation>
    <scope>NUCLEOTIDE SEQUENCE [LARGE SCALE GENOMIC DNA]</scope>
    <source>
        <strain evidence="2 3">KSX58</strain>
    </source>
</reference>
<name>A0ABD2XIN9_9HYME</name>
<dbReference type="AlphaFoldDB" id="A0ABD2XIN9"/>
<proteinExistence type="predicted"/>
<gene>
    <name evidence="2" type="ORF">TKK_002516</name>
</gene>
<organism evidence="2 3">
    <name type="scientific">Trichogramma kaykai</name>
    <dbReference type="NCBI Taxonomy" id="54128"/>
    <lineage>
        <taxon>Eukaryota</taxon>
        <taxon>Metazoa</taxon>
        <taxon>Ecdysozoa</taxon>
        <taxon>Arthropoda</taxon>
        <taxon>Hexapoda</taxon>
        <taxon>Insecta</taxon>
        <taxon>Pterygota</taxon>
        <taxon>Neoptera</taxon>
        <taxon>Endopterygota</taxon>
        <taxon>Hymenoptera</taxon>
        <taxon>Apocrita</taxon>
        <taxon>Proctotrupomorpha</taxon>
        <taxon>Chalcidoidea</taxon>
        <taxon>Trichogrammatidae</taxon>
        <taxon>Trichogramma</taxon>
    </lineage>
</organism>
<sequence>MQPSAIRTHSVRRREASGCSSSSSSDPRRFRRCVSGRARPPDRCIRKKAHTHRQTGERKQGEFFNNGTHIARCTLYYYKSYRNTPRAIGDRIV</sequence>
<accession>A0ABD2XIN9</accession>
<evidence type="ECO:0000256" key="1">
    <source>
        <dbReference type="SAM" id="MobiDB-lite"/>
    </source>
</evidence>
<feature type="region of interest" description="Disordered" evidence="1">
    <location>
        <begin position="1"/>
        <end position="40"/>
    </location>
</feature>
<comment type="caution">
    <text evidence="2">The sequence shown here is derived from an EMBL/GenBank/DDBJ whole genome shotgun (WGS) entry which is preliminary data.</text>
</comment>
<dbReference type="Proteomes" id="UP001627154">
    <property type="component" value="Unassembled WGS sequence"/>
</dbReference>
<evidence type="ECO:0000313" key="2">
    <source>
        <dbReference type="EMBL" id="KAL3404854.1"/>
    </source>
</evidence>
<evidence type="ECO:0000313" key="3">
    <source>
        <dbReference type="Proteomes" id="UP001627154"/>
    </source>
</evidence>